<keyword evidence="2" id="KW-0863">Zinc-finger</keyword>
<dbReference type="SMART" id="SM00744">
    <property type="entry name" value="RINGv"/>
    <property type="match status" value="1"/>
</dbReference>
<evidence type="ECO:0000256" key="2">
    <source>
        <dbReference type="ARBA" id="ARBA00022771"/>
    </source>
</evidence>
<keyword evidence="8" id="KW-1185">Reference proteome</keyword>
<evidence type="ECO:0000256" key="3">
    <source>
        <dbReference type="ARBA" id="ARBA00022833"/>
    </source>
</evidence>
<dbReference type="InterPro" id="IPR013083">
    <property type="entry name" value="Znf_RING/FYVE/PHD"/>
</dbReference>
<dbReference type="GO" id="GO:0004842">
    <property type="term" value="F:ubiquitin-protein transferase activity"/>
    <property type="evidence" value="ECO:0007669"/>
    <property type="project" value="TreeGrafter"/>
</dbReference>
<dbReference type="GO" id="GO:0016020">
    <property type="term" value="C:membrane"/>
    <property type="evidence" value="ECO:0007669"/>
    <property type="project" value="TreeGrafter"/>
</dbReference>
<evidence type="ECO:0000313" key="7">
    <source>
        <dbReference type="EMBL" id="KAK9823244.1"/>
    </source>
</evidence>
<evidence type="ECO:0000256" key="4">
    <source>
        <dbReference type="SAM" id="MobiDB-lite"/>
    </source>
</evidence>
<gene>
    <name evidence="7" type="ORF">WJX72_001322</name>
</gene>
<keyword evidence="5" id="KW-0472">Membrane</keyword>
<dbReference type="Pfam" id="PF12906">
    <property type="entry name" value="RINGv"/>
    <property type="match status" value="1"/>
</dbReference>
<dbReference type="PANTHER" id="PTHR23012:SF215">
    <property type="entry name" value="RING_FYVE_PHD ZINC FINGER SUPERFAMILY PROTEIN"/>
    <property type="match status" value="1"/>
</dbReference>
<keyword evidence="3" id="KW-0862">Zinc</keyword>
<evidence type="ECO:0000256" key="1">
    <source>
        <dbReference type="ARBA" id="ARBA00022723"/>
    </source>
</evidence>
<feature type="transmembrane region" description="Helical" evidence="5">
    <location>
        <begin position="223"/>
        <end position="242"/>
    </location>
</feature>
<dbReference type="AlphaFoldDB" id="A0AAW1QPA3"/>
<feature type="region of interest" description="Disordered" evidence="4">
    <location>
        <begin position="1"/>
        <end position="32"/>
    </location>
</feature>
<dbReference type="InterPro" id="IPR033275">
    <property type="entry name" value="MARCH-like"/>
</dbReference>
<dbReference type="Gene3D" id="3.30.40.10">
    <property type="entry name" value="Zinc/RING finger domain, C3HC4 (zinc finger)"/>
    <property type="match status" value="1"/>
</dbReference>
<feature type="domain" description="RING-CH-type" evidence="6">
    <location>
        <begin position="34"/>
        <end position="94"/>
    </location>
</feature>
<evidence type="ECO:0000259" key="6">
    <source>
        <dbReference type="PROSITE" id="PS51292"/>
    </source>
</evidence>
<keyword evidence="5" id="KW-1133">Transmembrane helix</keyword>
<proteinExistence type="predicted"/>
<keyword evidence="1" id="KW-0479">Metal-binding</keyword>
<organism evidence="7 8">
    <name type="scientific">[Myrmecia] bisecta</name>
    <dbReference type="NCBI Taxonomy" id="41462"/>
    <lineage>
        <taxon>Eukaryota</taxon>
        <taxon>Viridiplantae</taxon>
        <taxon>Chlorophyta</taxon>
        <taxon>core chlorophytes</taxon>
        <taxon>Trebouxiophyceae</taxon>
        <taxon>Trebouxiales</taxon>
        <taxon>Trebouxiaceae</taxon>
        <taxon>Myrmecia</taxon>
    </lineage>
</organism>
<name>A0AAW1QPA3_9CHLO</name>
<accession>A0AAW1QPA3</accession>
<dbReference type="PANTHER" id="PTHR23012">
    <property type="entry name" value="RING/FYVE/PHD ZINC FINGER DOMAIN-CONTAINING"/>
    <property type="match status" value="1"/>
</dbReference>
<dbReference type="CDD" id="cd16495">
    <property type="entry name" value="RING_CH-C4HC3_MARCH"/>
    <property type="match status" value="1"/>
</dbReference>
<sequence>MPDQEEASPLLTQTEACEVDSSPAAEQVTKKQSETAQPVASCRVCLEEDEVAALVQPCCCCGSMQYAHHTCIQKWINEKGSLSCEICKQPYTGDYAAPPPRPRTVMPALHPAAWRGLIFTADPETGALLAHRAVEVPATLPQYLPDGTMDEDDPATAPTGAAWCFSAVLIIITLLLIRHAFNVFFGPVPDPQGGEWGPDRHPDAPVGFDDPSGPVEDIDGSLLVIWLTIRCFIIVLPMYAVLRVMSSVNQRQSELEIERNVTALLWAAANDLEAGTRERQTPREAPQAPAAALNSGAVELQPAARAPTAAMQLHV</sequence>
<feature type="transmembrane region" description="Helical" evidence="5">
    <location>
        <begin position="161"/>
        <end position="181"/>
    </location>
</feature>
<dbReference type="PROSITE" id="PS51292">
    <property type="entry name" value="ZF_RING_CH"/>
    <property type="match status" value="1"/>
</dbReference>
<keyword evidence="5" id="KW-0812">Transmembrane</keyword>
<evidence type="ECO:0000256" key="5">
    <source>
        <dbReference type="SAM" id="Phobius"/>
    </source>
</evidence>
<dbReference type="GO" id="GO:0016567">
    <property type="term" value="P:protein ubiquitination"/>
    <property type="evidence" value="ECO:0007669"/>
    <property type="project" value="TreeGrafter"/>
</dbReference>
<protein>
    <recommendedName>
        <fullName evidence="6">RING-CH-type domain-containing protein</fullName>
    </recommendedName>
</protein>
<dbReference type="GO" id="GO:0008270">
    <property type="term" value="F:zinc ion binding"/>
    <property type="evidence" value="ECO:0007669"/>
    <property type="project" value="UniProtKB-KW"/>
</dbReference>
<dbReference type="InterPro" id="IPR011016">
    <property type="entry name" value="Znf_RING-CH"/>
</dbReference>
<evidence type="ECO:0000313" key="8">
    <source>
        <dbReference type="Proteomes" id="UP001489004"/>
    </source>
</evidence>
<dbReference type="Proteomes" id="UP001489004">
    <property type="component" value="Unassembled WGS sequence"/>
</dbReference>
<comment type="caution">
    <text evidence="7">The sequence shown here is derived from an EMBL/GenBank/DDBJ whole genome shotgun (WGS) entry which is preliminary data.</text>
</comment>
<dbReference type="EMBL" id="JALJOR010000002">
    <property type="protein sequence ID" value="KAK9823244.1"/>
    <property type="molecule type" value="Genomic_DNA"/>
</dbReference>
<reference evidence="7 8" key="1">
    <citation type="journal article" date="2024" name="Nat. Commun.">
        <title>Phylogenomics reveals the evolutionary origins of lichenization in chlorophyte algae.</title>
        <authorList>
            <person name="Puginier C."/>
            <person name="Libourel C."/>
            <person name="Otte J."/>
            <person name="Skaloud P."/>
            <person name="Haon M."/>
            <person name="Grisel S."/>
            <person name="Petersen M."/>
            <person name="Berrin J.G."/>
            <person name="Delaux P.M."/>
            <person name="Dal Grande F."/>
            <person name="Keller J."/>
        </authorList>
    </citation>
    <scope>NUCLEOTIDE SEQUENCE [LARGE SCALE GENOMIC DNA]</scope>
    <source>
        <strain evidence="7 8">SAG 2043</strain>
    </source>
</reference>
<dbReference type="SUPFAM" id="SSF57850">
    <property type="entry name" value="RING/U-box"/>
    <property type="match status" value="1"/>
</dbReference>